<dbReference type="PANTHER" id="PTHR23131">
    <property type="entry name" value="ENDORIBONUCLEASE LACTB2"/>
    <property type="match status" value="1"/>
</dbReference>
<organism evidence="2 3">
    <name type="scientific">Domibacillus antri</name>
    <dbReference type="NCBI Taxonomy" id="1714264"/>
    <lineage>
        <taxon>Bacteria</taxon>
        <taxon>Bacillati</taxon>
        <taxon>Bacillota</taxon>
        <taxon>Bacilli</taxon>
        <taxon>Bacillales</taxon>
        <taxon>Bacillaceae</taxon>
        <taxon>Domibacillus</taxon>
    </lineage>
</organism>
<dbReference type="AlphaFoldDB" id="A0A1Q8Q1T4"/>
<dbReference type="SUPFAM" id="SSF56281">
    <property type="entry name" value="Metallo-hydrolase/oxidoreductase"/>
    <property type="match status" value="1"/>
</dbReference>
<comment type="caution">
    <text evidence="2">The sequence shown here is derived from an EMBL/GenBank/DDBJ whole genome shotgun (WGS) entry which is preliminary data.</text>
</comment>
<reference evidence="2 3" key="1">
    <citation type="submission" date="2016-12" db="EMBL/GenBank/DDBJ databases">
        <title>Domibacillus antri genome sequencing.</title>
        <authorList>
            <person name="Verma A."/>
            <person name="Krishnamurthi S."/>
        </authorList>
    </citation>
    <scope>NUCLEOTIDE SEQUENCE [LARGE SCALE GENOMIC DNA]</scope>
    <source>
        <strain evidence="2 3">XD80</strain>
    </source>
</reference>
<proteinExistence type="predicted"/>
<dbReference type="GO" id="GO:0016787">
    <property type="term" value="F:hydrolase activity"/>
    <property type="evidence" value="ECO:0007669"/>
    <property type="project" value="UniProtKB-KW"/>
</dbReference>
<dbReference type="Proteomes" id="UP000185568">
    <property type="component" value="Unassembled WGS sequence"/>
</dbReference>
<name>A0A1Q8Q1T4_9BACI</name>
<accession>A0A1Q8Q1T4</accession>
<protein>
    <submittedName>
        <fullName evidence="2">MBL fold metallo-hydrolase</fullName>
    </submittedName>
</protein>
<dbReference type="InterPro" id="IPR001279">
    <property type="entry name" value="Metallo-B-lactamas"/>
</dbReference>
<dbReference type="PANTHER" id="PTHR23131:SF4">
    <property type="entry name" value="METALLO-BETA-LACTAMASE SUPERFAMILY POTEIN"/>
    <property type="match status" value="1"/>
</dbReference>
<dbReference type="InterPro" id="IPR036866">
    <property type="entry name" value="RibonucZ/Hydroxyglut_hydro"/>
</dbReference>
<dbReference type="Gene3D" id="3.60.15.10">
    <property type="entry name" value="Ribonuclease Z/Hydroxyacylglutathione hydrolase-like"/>
    <property type="match status" value="1"/>
</dbReference>
<dbReference type="SMART" id="SM00849">
    <property type="entry name" value="Lactamase_B"/>
    <property type="match status" value="1"/>
</dbReference>
<dbReference type="InterPro" id="IPR048933">
    <property type="entry name" value="B_lactamase-like_C"/>
</dbReference>
<dbReference type="STRING" id="1714264.BTO30_15840"/>
<dbReference type="OrthoDB" id="9761531at2"/>
<dbReference type="RefSeq" id="WP_075399666.1">
    <property type="nucleotide sequence ID" value="NZ_MSDU01000060.1"/>
</dbReference>
<keyword evidence="2" id="KW-0378">Hydrolase</keyword>
<evidence type="ECO:0000313" key="2">
    <source>
        <dbReference type="EMBL" id="OLN21278.1"/>
    </source>
</evidence>
<dbReference type="InterPro" id="IPR050662">
    <property type="entry name" value="Sec-metab_biosynth-thioest"/>
</dbReference>
<gene>
    <name evidence="2" type="ORF">BTO30_15840</name>
</gene>
<evidence type="ECO:0000259" key="1">
    <source>
        <dbReference type="SMART" id="SM00849"/>
    </source>
</evidence>
<dbReference type="Gene3D" id="1.10.10.10">
    <property type="entry name" value="Winged helix-like DNA-binding domain superfamily/Winged helix DNA-binding domain"/>
    <property type="match status" value="1"/>
</dbReference>
<dbReference type="EMBL" id="MSDU01000060">
    <property type="protein sequence ID" value="OLN21278.1"/>
    <property type="molecule type" value="Genomic_DNA"/>
</dbReference>
<dbReference type="Pfam" id="PF00753">
    <property type="entry name" value="Lactamase_B"/>
    <property type="match status" value="1"/>
</dbReference>
<sequence>MAAIQQIDETIYRAAIPVPFPMKYVYCYLLQEQDSWTIVDTGLKTDEAIAAWEKIFSELNIRDQDVRSIILTHFHPDHFGMSGWLQKKTGAPVYMSEIDIEMADRAWGTESQQPNRVREMFLQHGTPGELAEAIEHNMKRLASKVRPLPKLTPLPSSTVEMGRSQWEIIEVPGHTDGIVCFYEKRKQYALISDHVLDKITPNISLWPGCAENPLRNYMRSLERVQSLEVKTALTAHGELIMNLSERADQIISHHEKRLSKIEEALRDGQSAYDIAVSLFHTRSLSTHQWRFAIAEVIAHLEYLAQEQRVEKEWNGQLFMYKKQKSALSAN</sequence>
<feature type="domain" description="Metallo-beta-lactamase" evidence="1">
    <location>
        <begin position="24"/>
        <end position="236"/>
    </location>
</feature>
<keyword evidence="3" id="KW-1185">Reference proteome</keyword>
<dbReference type="CDD" id="cd07725">
    <property type="entry name" value="TTHA1429-like_MBL-fold"/>
    <property type="match status" value="1"/>
</dbReference>
<dbReference type="Pfam" id="PF21221">
    <property type="entry name" value="B_lactamase-like_C"/>
    <property type="match status" value="1"/>
</dbReference>
<dbReference type="InterPro" id="IPR036388">
    <property type="entry name" value="WH-like_DNA-bd_sf"/>
</dbReference>
<evidence type="ECO:0000313" key="3">
    <source>
        <dbReference type="Proteomes" id="UP000185568"/>
    </source>
</evidence>